<dbReference type="EMBL" id="ML733391">
    <property type="protein sequence ID" value="KAB8226684.1"/>
    <property type="molecule type" value="Genomic_DNA"/>
</dbReference>
<dbReference type="GO" id="GO:0008233">
    <property type="term" value="F:peptidase activity"/>
    <property type="evidence" value="ECO:0007669"/>
    <property type="project" value="InterPro"/>
</dbReference>
<evidence type="ECO:0000256" key="1">
    <source>
        <dbReference type="ARBA" id="ARBA00009941"/>
    </source>
</evidence>
<dbReference type="InterPro" id="IPR001096">
    <property type="entry name" value="Peptidase_C13"/>
</dbReference>
<organism evidence="2 3">
    <name type="scientific">Aspergillus novoparasiticus</name>
    <dbReference type="NCBI Taxonomy" id="986946"/>
    <lineage>
        <taxon>Eukaryota</taxon>
        <taxon>Fungi</taxon>
        <taxon>Dikarya</taxon>
        <taxon>Ascomycota</taxon>
        <taxon>Pezizomycotina</taxon>
        <taxon>Eurotiomycetes</taxon>
        <taxon>Eurotiomycetidae</taxon>
        <taxon>Eurotiales</taxon>
        <taxon>Aspergillaceae</taxon>
        <taxon>Aspergillus</taxon>
        <taxon>Aspergillus subgen. Circumdati</taxon>
    </lineage>
</organism>
<keyword evidence="3" id="KW-1185">Reference proteome</keyword>
<comment type="similarity">
    <text evidence="1">Belongs to the peptidase C13 family.</text>
</comment>
<reference evidence="2 3" key="1">
    <citation type="submission" date="2019-04" db="EMBL/GenBank/DDBJ databases">
        <title>Fungal friends and foes A comparative genomics study of 23 Aspergillus species from section Flavi.</title>
        <authorList>
            <consortium name="DOE Joint Genome Institute"/>
            <person name="Kjaerbolling I."/>
            <person name="Vesth T.C."/>
            <person name="Frisvad J.C."/>
            <person name="Nybo J.L."/>
            <person name="Theobald S."/>
            <person name="Kildgaard S."/>
            <person name="Petersen T.I."/>
            <person name="Kuo A."/>
            <person name="Sato A."/>
            <person name="Lyhne E.K."/>
            <person name="Kogle M.E."/>
            <person name="Wiebenga A."/>
            <person name="Kun R.S."/>
            <person name="Lubbers R.J."/>
            <person name="Makela M.R."/>
            <person name="Barry K."/>
            <person name="Chovatia M."/>
            <person name="Clum A."/>
            <person name="Daum C."/>
            <person name="Haridas S."/>
            <person name="He G."/>
            <person name="LaButti K."/>
            <person name="Lipzen A."/>
            <person name="Mondo S."/>
            <person name="Pangilinan J."/>
            <person name="Riley R."/>
            <person name="Salamov A."/>
            <person name="Simmons B.A."/>
            <person name="Magnuson J.K."/>
            <person name="Henrissat B."/>
            <person name="Mortensen U.H."/>
            <person name="Larsen T.O."/>
            <person name="De vries R.P."/>
            <person name="Grigoriev I.V."/>
            <person name="Machida M."/>
            <person name="Baker S.E."/>
            <person name="Andersen M.R."/>
        </authorList>
    </citation>
    <scope>NUCLEOTIDE SEQUENCE [LARGE SCALE GENOMIC DNA]</scope>
    <source>
        <strain evidence="2 3">CBS 126849</strain>
    </source>
</reference>
<protein>
    <submittedName>
        <fullName evidence="2">Uncharacterized protein</fullName>
    </submittedName>
</protein>
<sequence length="998" mass="112893">MFRKMIGREKVDEDILSKAKDLTQLPQGDLKSIIRGPRKTDPAVGDDDYYAIFLKCKEEGLYHHKSKRSVTSSHLRCFIDIDRPNAERVLAHTVPPDNIIHALERLLAQRLITAEVAKGSVFRFVTGCGQNIASQYLTPGVSVIQMGVSRIMRKEGIPEGESVSLFKAAERKGLGNVNIALMRQWKPITKDTVQDIIDKGYGHTFEEARNEYDARQLMWKHGVDRQDAKGALEKSNGDINKADQACQELAEIARSNLQIPSVIPTRDTRSAPNVTKNTRVVAVLGVDEGPNDPNAASPSLGDGWMVSDFYLWLSVLDGMGKSQQWITGMDPAYLLQRYGREDKVTMEDIEGDGSIFKPVQTKWAAGFIHGDPFEERKVVLDDALLPKIRDRVTTGPNGSALRDFFLTRLEETVKDAAQCGDRVLLMIFSHGDYDTDRGLLVGVSPFHNEEDIKNAAIRPQHIASILAQHPSVKLTIYMTSCYSGHWVETVEFQGRDLKPVILAAANRNEESFGFVWSHTQRHAGGLFSAATITELCKEPISLPQDASEDTSREYRKLTTEITAEMNRLCLPANITAFYGSSPVFSDRESQERFWRRTGYNLHDYRTNFDRLQTLPPSDPHPKRDRRRFIADSIDGTHPDILAWQKRHPGVVDEDYPEATGGYGATSRGLVAPRSMRYLINQYLKAKPRLEAPEHKALWGRWRMYNKGQLNQEQKVALRRELLACLQMNTMANQYAKILGLYKLSRIESWTVASTAQYYDRVIFGEYSDTIAHSRILHIELPNKLMVKYHRKPSQYLATSMLLAGYNKWDVQEAITKLWRLRKSGKIMDQVSVDYPRSIRFSNYKKSGYNPIFRCGHYDGKGRIGECISSKGRMGAAVFATGLYIDMVLFLNTPTTSTLEDGVLGGCHWDIAHTNRMKSAEQWLQEADTRGWHTGLGSLRDRVNNLGPVTKLTEDQWTGSTQVNTARQSYLLLFLDGESYSYGHPPSMALALRYRIDCY</sequence>
<evidence type="ECO:0000313" key="3">
    <source>
        <dbReference type="Proteomes" id="UP000326799"/>
    </source>
</evidence>
<evidence type="ECO:0000313" key="2">
    <source>
        <dbReference type="EMBL" id="KAB8226684.1"/>
    </source>
</evidence>
<dbReference type="Proteomes" id="UP000326799">
    <property type="component" value="Unassembled WGS sequence"/>
</dbReference>
<accession>A0A5N6FDF9</accession>
<dbReference type="Pfam" id="PF01650">
    <property type="entry name" value="Peptidase_C13"/>
    <property type="match status" value="1"/>
</dbReference>
<dbReference type="GO" id="GO:0006508">
    <property type="term" value="P:proteolysis"/>
    <property type="evidence" value="ECO:0007669"/>
    <property type="project" value="InterPro"/>
</dbReference>
<proteinExistence type="inferred from homology"/>
<name>A0A5N6FDF9_9EURO</name>
<gene>
    <name evidence="2" type="ORF">BDV33DRAFT_186711</name>
</gene>
<dbReference type="AlphaFoldDB" id="A0A5N6FDF9"/>